<feature type="chain" id="PRO_5042262768" evidence="1">
    <location>
        <begin position="39"/>
        <end position="177"/>
    </location>
</feature>
<keyword evidence="3" id="KW-1185">Reference proteome</keyword>
<organism evidence="2 3">
    <name type="scientific">Papiliotrema laurentii</name>
    <name type="common">Cryptococcus laurentii</name>
    <dbReference type="NCBI Taxonomy" id="5418"/>
    <lineage>
        <taxon>Eukaryota</taxon>
        <taxon>Fungi</taxon>
        <taxon>Dikarya</taxon>
        <taxon>Basidiomycota</taxon>
        <taxon>Agaricomycotina</taxon>
        <taxon>Tremellomycetes</taxon>
        <taxon>Tremellales</taxon>
        <taxon>Rhynchogastremaceae</taxon>
        <taxon>Papiliotrema</taxon>
    </lineage>
</organism>
<name>A0AAD9CWW8_PAPLA</name>
<reference evidence="2" key="1">
    <citation type="submission" date="2023-02" db="EMBL/GenBank/DDBJ databases">
        <title>Identification and recombinant expression of a fungal hydrolase from Papiliotrema laurentii that hydrolyzes apple cutin and clears colloidal polyester polyurethane.</title>
        <authorList>
            <consortium name="DOE Joint Genome Institute"/>
            <person name="Roman V.A."/>
            <person name="Bojanowski C."/>
            <person name="Crable B.R."/>
            <person name="Wagner D.N."/>
            <person name="Hung C.S."/>
            <person name="Nadeau L.J."/>
            <person name="Schratz L."/>
            <person name="Haridas S."/>
            <person name="Pangilinan J."/>
            <person name="Lipzen A."/>
            <person name="Na H."/>
            <person name="Yan M."/>
            <person name="Ng V."/>
            <person name="Grigoriev I.V."/>
            <person name="Spatafora J.W."/>
            <person name="Barlow D."/>
            <person name="Biffinger J."/>
            <person name="Kelley-Loughnane N."/>
            <person name="Varaljay V.A."/>
            <person name="Crookes-Goodson W.J."/>
        </authorList>
    </citation>
    <scope>NUCLEOTIDE SEQUENCE</scope>
    <source>
        <strain evidence="2">5307AH</strain>
    </source>
</reference>
<evidence type="ECO:0000313" key="2">
    <source>
        <dbReference type="EMBL" id="KAK1922133.1"/>
    </source>
</evidence>
<dbReference type="Proteomes" id="UP001182556">
    <property type="component" value="Unassembled WGS sequence"/>
</dbReference>
<protein>
    <submittedName>
        <fullName evidence="2">Uncharacterized protein</fullName>
    </submittedName>
</protein>
<gene>
    <name evidence="2" type="ORF">DB88DRAFT_383197</name>
</gene>
<keyword evidence="1" id="KW-0732">Signal</keyword>
<sequence>MRRMPARPLTTRSPGCLASTAAFDGICLLTLVMTPCHADGTGENEACNPDRASPNGCDRSITSTGADATAPLSSHPVLVAMLYSTPIRRVSNAACGSEGTGRRVQAHKFCTLGQRLTSDLTMVAPATYSLALSYEGVGGKGTEHWAYFLARTLHELRTGEKYQTALEIEPEGVISHA</sequence>
<dbReference type="AlphaFoldDB" id="A0AAD9CWW8"/>
<accession>A0AAD9CWW8</accession>
<evidence type="ECO:0000256" key="1">
    <source>
        <dbReference type="SAM" id="SignalP"/>
    </source>
</evidence>
<dbReference type="EMBL" id="JAODAN010000009">
    <property type="protein sequence ID" value="KAK1922133.1"/>
    <property type="molecule type" value="Genomic_DNA"/>
</dbReference>
<feature type="signal peptide" evidence="1">
    <location>
        <begin position="1"/>
        <end position="38"/>
    </location>
</feature>
<proteinExistence type="predicted"/>
<evidence type="ECO:0000313" key="3">
    <source>
        <dbReference type="Proteomes" id="UP001182556"/>
    </source>
</evidence>
<comment type="caution">
    <text evidence="2">The sequence shown here is derived from an EMBL/GenBank/DDBJ whole genome shotgun (WGS) entry which is preliminary data.</text>
</comment>